<sequence>MKTSYVFQATLITVAGTLSALAISASAKAATLVDLELSLLVDVSGSISTTEFNLQKQGYVDAFANSSLFNDFISKGNLGKIAANLIYWSGANQQQEVVGWTLIDSVASLQSFSDAINATTRPFSGSTAPGSAINFATPRFFNNDFDGTRLVIDVSGDGVQNVGANTAAARDNALASGVDAINGIVIGGGSALFNFYDNNVKGGTGAFVLSANSFEDFASTIEQKIQTEISVPTNPRSVPEPASLIGLLGLGAFGVTTKLKRIQKQSVKC</sequence>
<dbReference type="Pfam" id="PF06707">
    <property type="entry name" value="DUF1194"/>
    <property type="match status" value="1"/>
</dbReference>
<dbReference type="SUPFAM" id="SSF53300">
    <property type="entry name" value="vWA-like"/>
    <property type="match status" value="1"/>
</dbReference>
<dbReference type="PROSITE" id="PS50234">
    <property type="entry name" value="VWFA"/>
    <property type="match status" value="1"/>
</dbReference>
<gene>
    <name evidence="3" type="ORF">I8751_17980</name>
</gene>
<organism evidence="3 4">
    <name type="scientific">Atlanticothrix silvestris CENA357</name>
    <dbReference type="NCBI Taxonomy" id="1725252"/>
    <lineage>
        <taxon>Bacteria</taxon>
        <taxon>Bacillati</taxon>
        <taxon>Cyanobacteriota</taxon>
        <taxon>Cyanophyceae</taxon>
        <taxon>Nostocales</taxon>
        <taxon>Nodulariaceae</taxon>
        <taxon>Atlanticothrix</taxon>
        <taxon>Atlanticothrix silvestris</taxon>
    </lineage>
</organism>
<proteinExistence type="predicted"/>
<dbReference type="NCBIfam" id="TIGR02595">
    <property type="entry name" value="PEP_CTERM"/>
    <property type="match status" value="1"/>
</dbReference>
<name>A0A8J7HGA2_9CYAN</name>
<reference evidence="3 4" key="1">
    <citation type="journal article" date="2021" name="Int. J. Syst. Evol. Microbiol.">
        <title>Amazonocrinis nigriterrae gen. nov., sp. nov., Atlanticothrix silvestris gen. nov., sp. nov. and Dendronalium phyllosphericum gen. nov., sp. nov., nostocacean cyanobacteria from Brazilian environments.</title>
        <authorList>
            <person name="Alvarenga D.O."/>
            <person name="Andreote A.P.D."/>
            <person name="Branco L.H.Z."/>
            <person name="Delbaje E."/>
            <person name="Cruz R.B."/>
            <person name="Varani A.M."/>
            <person name="Fiore M.F."/>
        </authorList>
    </citation>
    <scope>NUCLEOTIDE SEQUENCE [LARGE SCALE GENOMIC DNA]</scope>
    <source>
        <strain evidence="3 4">CENA357</strain>
    </source>
</reference>
<protein>
    <submittedName>
        <fullName evidence="3">DUF1194 domain-containing protein</fullName>
    </submittedName>
</protein>
<evidence type="ECO:0000313" key="3">
    <source>
        <dbReference type="EMBL" id="MBH8554218.1"/>
    </source>
</evidence>
<dbReference type="EMBL" id="JAECZB010000067">
    <property type="protein sequence ID" value="MBH8554218.1"/>
    <property type="molecule type" value="Genomic_DNA"/>
</dbReference>
<accession>A0A8J7HGA2</accession>
<dbReference type="Pfam" id="PF07589">
    <property type="entry name" value="PEP-CTERM"/>
    <property type="match status" value="1"/>
</dbReference>
<dbReference type="InterPro" id="IPR013424">
    <property type="entry name" value="Ice-binding_C"/>
</dbReference>
<keyword evidence="4" id="KW-1185">Reference proteome</keyword>
<dbReference type="InterPro" id="IPR002035">
    <property type="entry name" value="VWF_A"/>
</dbReference>
<keyword evidence="1" id="KW-0732">Signal</keyword>
<comment type="caution">
    <text evidence="3">The sequence shown here is derived from an EMBL/GenBank/DDBJ whole genome shotgun (WGS) entry which is preliminary data.</text>
</comment>
<dbReference type="Proteomes" id="UP000599391">
    <property type="component" value="Unassembled WGS sequence"/>
</dbReference>
<evidence type="ECO:0000259" key="2">
    <source>
        <dbReference type="PROSITE" id="PS50234"/>
    </source>
</evidence>
<dbReference type="AlphaFoldDB" id="A0A8J7HGA2"/>
<feature type="domain" description="VWFA" evidence="2">
    <location>
        <begin position="36"/>
        <end position="229"/>
    </location>
</feature>
<dbReference type="InterPro" id="IPR010607">
    <property type="entry name" value="DUF1194"/>
</dbReference>
<feature type="chain" id="PRO_5035282167" evidence="1">
    <location>
        <begin position="30"/>
        <end position="269"/>
    </location>
</feature>
<dbReference type="RefSeq" id="WP_214440465.1">
    <property type="nucleotide sequence ID" value="NZ_JAECZB010000067.1"/>
</dbReference>
<evidence type="ECO:0000313" key="4">
    <source>
        <dbReference type="Proteomes" id="UP000599391"/>
    </source>
</evidence>
<dbReference type="Gene3D" id="3.40.50.410">
    <property type="entry name" value="von Willebrand factor, type A domain"/>
    <property type="match status" value="1"/>
</dbReference>
<dbReference type="InterPro" id="IPR036465">
    <property type="entry name" value="vWFA_dom_sf"/>
</dbReference>
<evidence type="ECO:0000256" key="1">
    <source>
        <dbReference type="SAM" id="SignalP"/>
    </source>
</evidence>
<feature type="signal peptide" evidence="1">
    <location>
        <begin position="1"/>
        <end position="29"/>
    </location>
</feature>